<gene>
    <name evidence="1" type="ORF">C7B64_19385</name>
</gene>
<reference evidence="1 2" key="2">
    <citation type="submission" date="2018-03" db="EMBL/GenBank/DDBJ databases">
        <title>The ancient ancestry and fast evolution of plastids.</title>
        <authorList>
            <person name="Moore K.R."/>
            <person name="Magnabosco C."/>
            <person name="Momper L."/>
            <person name="Gold D.A."/>
            <person name="Bosak T."/>
            <person name="Fournier G.P."/>
        </authorList>
    </citation>
    <scope>NUCLEOTIDE SEQUENCE [LARGE SCALE GENOMIC DNA]</scope>
    <source>
        <strain evidence="1 2">CCAP 1448/3</strain>
    </source>
</reference>
<accession>A0A2T1BZ77</accession>
<dbReference type="EMBL" id="PVWJ01000122">
    <property type="protein sequence ID" value="PSB01217.1"/>
    <property type="molecule type" value="Genomic_DNA"/>
</dbReference>
<dbReference type="Pfam" id="PF26132">
    <property type="entry name" value="UPF0367"/>
    <property type="match status" value="1"/>
</dbReference>
<dbReference type="OrthoDB" id="516864at2"/>
<proteinExistence type="predicted"/>
<dbReference type="NCBIfam" id="NF010236">
    <property type="entry name" value="PRK13683.1"/>
    <property type="match status" value="1"/>
</dbReference>
<sequence>MHTIELILKSTPMPLSVQRKTEDEAQALYQKLLEAMRSSVNQIIEMTCDRQPGKKVAIMTTEIAAVMITEKAGTASTGKPAGFFVMSE</sequence>
<evidence type="ECO:0000313" key="2">
    <source>
        <dbReference type="Proteomes" id="UP000238762"/>
    </source>
</evidence>
<comment type="caution">
    <text evidence="1">The sequence shown here is derived from an EMBL/GenBank/DDBJ whole genome shotgun (WGS) entry which is preliminary data.</text>
</comment>
<evidence type="ECO:0000313" key="1">
    <source>
        <dbReference type="EMBL" id="PSB01217.1"/>
    </source>
</evidence>
<keyword evidence="2" id="KW-1185">Reference proteome</keyword>
<reference evidence="1 2" key="1">
    <citation type="submission" date="2018-02" db="EMBL/GenBank/DDBJ databases">
        <authorList>
            <person name="Cohen D.B."/>
            <person name="Kent A.D."/>
        </authorList>
    </citation>
    <scope>NUCLEOTIDE SEQUENCE [LARGE SCALE GENOMIC DNA]</scope>
    <source>
        <strain evidence="1 2">CCAP 1448/3</strain>
    </source>
</reference>
<dbReference type="RefSeq" id="WP_106290445.1">
    <property type="nucleotide sequence ID" value="NZ_CAWNTC010000155.1"/>
</dbReference>
<name>A0A2T1BZ77_9CYAN</name>
<dbReference type="InterPro" id="IPR020885">
    <property type="entry name" value="UPF0367"/>
</dbReference>
<dbReference type="AlphaFoldDB" id="A0A2T1BZ77"/>
<protein>
    <submittedName>
        <fullName evidence="1">Uncharacterized protein</fullName>
    </submittedName>
</protein>
<dbReference type="Proteomes" id="UP000238762">
    <property type="component" value="Unassembled WGS sequence"/>
</dbReference>
<organism evidence="1 2">
    <name type="scientific">Merismopedia glauca CCAP 1448/3</name>
    <dbReference type="NCBI Taxonomy" id="1296344"/>
    <lineage>
        <taxon>Bacteria</taxon>
        <taxon>Bacillati</taxon>
        <taxon>Cyanobacteriota</taxon>
        <taxon>Cyanophyceae</taxon>
        <taxon>Synechococcales</taxon>
        <taxon>Merismopediaceae</taxon>
        <taxon>Merismopedia</taxon>
    </lineage>
</organism>